<proteinExistence type="predicted"/>
<reference evidence="1" key="1">
    <citation type="journal article" date="2020" name="Sci. Rep.">
        <title>A novel Asfarvirus-like virus identified as a potential cause of mass mortality of abalone.</title>
        <authorList>
            <person name="Matsuyama T."/>
            <person name="Takano T."/>
            <person name="Nishiki I."/>
            <person name="Fujiwara A."/>
            <person name="Kiryu I."/>
            <person name="Inada M."/>
            <person name="Sakai T."/>
            <person name="Terashima S."/>
            <person name="Matsuura Y."/>
            <person name="Isowa K."/>
            <person name="Nakayasu C."/>
        </authorList>
    </citation>
    <scope>NUCLEOTIDE SEQUENCE</scope>
</reference>
<name>A0A5K7XX97_9VIRU</name>
<dbReference type="EMBL" id="LC506465">
    <property type="protein sequence ID" value="BBO54098.1"/>
    <property type="molecule type" value="Genomic_DNA"/>
</dbReference>
<evidence type="ECO:0000313" key="1">
    <source>
        <dbReference type="EMBL" id="BBO54098.1"/>
    </source>
</evidence>
<organism evidence="1">
    <name type="scientific">Abalone asfa-like virus</name>
    <dbReference type="NCBI Taxonomy" id="2839893"/>
    <lineage>
        <taxon>Viruses</taxon>
        <taxon>Varidnaviria</taxon>
        <taxon>Bamfordvirae</taxon>
        <taxon>Nucleocytoviricota</taxon>
        <taxon>Pokkesviricetes</taxon>
        <taxon>Asfuvirales</taxon>
        <taxon>Asfarviridae</taxon>
    </lineage>
</organism>
<protein>
    <submittedName>
        <fullName evidence="1">Uncharacterized protein</fullName>
    </submittedName>
</protein>
<sequence length="80" mass="9281">MDLEAKKRFVVKNSHVLDFATQKSIYNLIVNSEETESILQNPTNKKYSINLDLIENPIIINNIYHIIKTRVEVLKSPILN</sequence>
<accession>A0A5K7XX97</accession>